<proteinExistence type="predicted"/>
<feature type="domain" description="RNase H type-1" evidence="1">
    <location>
        <begin position="1"/>
        <end position="94"/>
    </location>
</feature>
<evidence type="ECO:0000259" key="1">
    <source>
        <dbReference type="PROSITE" id="PS50879"/>
    </source>
</evidence>
<dbReference type="InterPro" id="IPR036397">
    <property type="entry name" value="RNaseH_sf"/>
</dbReference>
<dbReference type="PROSITE" id="PS50879">
    <property type="entry name" value="RNASE_H_1"/>
    <property type="match status" value="1"/>
</dbReference>
<dbReference type="SUPFAM" id="SSF53098">
    <property type="entry name" value="Ribonuclease H-like"/>
    <property type="match status" value="1"/>
</dbReference>
<accession>A0A4Y2IW62</accession>
<dbReference type="GO" id="GO:0003676">
    <property type="term" value="F:nucleic acid binding"/>
    <property type="evidence" value="ECO:0007669"/>
    <property type="project" value="InterPro"/>
</dbReference>
<dbReference type="EMBL" id="BGPR01002985">
    <property type="protein sequence ID" value="GBM82047.1"/>
    <property type="molecule type" value="Genomic_DNA"/>
</dbReference>
<keyword evidence="3" id="KW-1185">Reference proteome</keyword>
<sequence length="94" mass="10234">MAQLKPHNSVFQAELIAIKEACNWDSQSNQPIKIWTDSESSIHSISSLKTSSPLAQDIQSILLNSPNIKLRCIKAHVGHAGNESADLLAKTVTL</sequence>
<evidence type="ECO:0000313" key="3">
    <source>
        <dbReference type="Proteomes" id="UP000499080"/>
    </source>
</evidence>
<dbReference type="OrthoDB" id="411823at2759"/>
<evidence type="ECO:0000313" key="2">
    <source>
        <dbReference type="EMBL" id="GBM82047.1"/>
    </source>
</evidence>
<dbReference type="Proteomes" id="UP000499080">
    <property type="component" value="Unassembled WGS sequence"/>
</dbReference>
<comment type="caution">
    <text evidence="2">The sequence shown here is derived from an EMBL/GenBank/DDBJ whole genome shotgun (WGS) entry which is preliminary data.</text>
</comment>
<gene>
    <name evidence="2" type="ORF">AVEN_56190_1</name>
</gene>
<dbReference type="Gene3D" id="3.30.420.10">
    <property type="entry name" value="Ribonuclease H-like superfamily/Ribonuclease H"/>
    <property type="match status" value="1"/>
</dbReference>
<organism evidence="2 3">
    <name type="scientific">Araneus ventricosus</name>
    <name type="common">Orbweaver spider</name>
    <name type="synonym">Epeira ventricosa</name>
    <dbReference type="NCBI Taxonomy" id="182803"/>
    <lineage>
        <taxon>Eukaryota</taxon>
        <taxon>Metazoa</taxon>
        <taxon>Ecdysozoa</taxon>
        <taxon>Arthropoda</taxon>
        <taxon>Chelicerata</taxon>
        <taxon>Arachnida</taxon>
        <taxon>Araneae</taxon>
        <taxon>Araneomorphae</taxon>
        <taxon>Entelegynae</taxon>
        <taxon>Araneoidea</taxon>
        <taxon>Araneidae</taxon>
        <taxon>Araneus</taxon>
    </lineage>
</organism>
<dbReference type="GO" id="GO:0004523">
    <property type="term" value="F:RNA-DNA hybrid ribonuclease activity"/>
    <property type="evidence" value="ECO:0007669"/>
    <property type="project" value="InterPro"/>
</dbReference>
<dbReference type="Pfam" id="PF00075">
    <property type="entry name" value="RNase_H"/>
    <property type="match status" value="1"/>
</dbReference>
<name>A0A4Y2IW62_ARAVE</name>
<reference evidence="2 3" key="1">
    <citation type="journal article" date="2019" name="Sci. Rep.">
        <title>Orb-weaving spider Araneus ventricosus genome elucidates the spidroin gene catalogue.</title>
        <authorList>
            <person name="Kono N."/>
            <person name="Nakamura H."/>
            <person name="Ohtoshi R."/>
            <person name="Moran D.A.P."/>
            <person name="Shinohara A."/>
            <person name="Yoshida Y."/>
            <person name="Fujiwara M."/>
            <person name="Mori M."/>
            <person name="Tomita M."/>
            <person name="Arakawa K."/>
        </authorList>
    </citation>
    <scope>NUCLEOTIDE SEQUENCE [LARGE SCALE GENOMIC DNA]</scope>
</reference>
<dbReference type="AlphaFoldDB" id="A0A4Y2IW62"/>
<protein>
    <recommendedName>
        <fullName evidence="1">RNase H type-1 domain-containing protein</fullName>
    </recommendedName>
</protein>
<dbReference type="InterPro" id="IPR012337">
    <property type="entry name" value="RNaseH-like_sf"/>
</dbReference>
<dbReference type="InterPro" id="IPR002156">
    <property type="entry name" value="RNaseH_domain"/>
</dbReference>